<feature type="region of interest" description="Disordered" evidence="1">
    <location>
        <begin position="429"/>
        <end position="457"/>
    </location>
</feature>
<dbReference type="STRING" id="436010.A0A166PIG5"/>
<dbReference type="InterPro" id="IPR015943">
    <property type="entry name" value="WD40/YVTN_repeat-like_dom_sf"/>
</dbReference>
<organism evidence="3 4">
    <name type="scientific">Athelia psychrophila</name>
    <dbReference type="NCBI Taxonomy" id="1759441"/>
    <lineage>
        <taxon>Eukaryota</taxon>
        <taxon>Fungi</taxon>
        <taxon>Dikarya</taxon>
        <taxon>Basidiomycota</taxon>
        <taxon>Agaricomycotina</taxon>
        <taxon>Agaricomycetes</taxon>
        <taxon>Agaricomycetidae</taxon>
        <taxon>Atheliales</taxon>
        <taxon>Atheliaceae</taxon>
        <taxon>Athelia</taxon>
    </lineage>
</organism>
<dbReference type="InterPro" id="IPR048382">
    <property type="entry name" value="BCAS3_WD40"/>
</dbReference>
<reference evidence="3 4" key="1">
    <citation type="journal article" date="2016" name="Mol. Biol. Evol.">
        <title>Comparative Genomics of Early-Diverging Mushroom-Forming Fungi Provides Insights into the Origins of Lignocellulose Decay Capabilities.</title>
        <authorList>
            <person name="Nagy L.G."/>
            <person name="Riley R."/>
            <person name="Tritt A."/>
            <person name="Adam C."/>
            <person name="Daum C."/>
            <person name="Floudas D."/>
            <person name="Sun H."/>
            <person name="Yadav J.S."/>
            <person name="Pangilinan J."/>
            <person name="Larsson K.H."/>
            <person name="Matsuura K."/>
            <person name="Barry K."/>
            <person name="Labutti K."/>
            <person name="Kuo R."/>
            <person name="Ohm R.A."/>
            <person name="Bhattacharya S.S."/>
            <person name="Shirouzu T."/>
            <person name="Yoshinaga Y."/>
            <person name="Martin F.M."/>
            <person name="Grigoriev I.V."/>
            <person name="Hibbett D.S."/>
        </authorList>
    </citation>
    <scope>NUCLEOTIDE SEQUENCE [LARGE SCALE GENOMIC DNA]</scope>
    <source>
        <strain evidence="3 4">CBS 109695</strain>
    </source>
</reference>
<accession>A0A166PIG5</accession>
<evidence type="ECO:0000313" key="4">
    <source>
        <dbReference type="Proteomes" id="UP000076532"/>
    </source>
</evidence>
<dbReference type="GO" id="GO:0005737">
    <property type="term" value="C:cytoplasm"/>
    <property type="evidence" value="ECO:0007669"/>
    <property type="project" value="TreeGrafter"/>
</dbReference>
<dbReference type="PANTHER" id="PTHR13268">
    <property type="entry name" value="BREAST CARCINOMA AMPLIFIED SEQUENCE 3"/>
    <property type="match status" value="1"/>
</dbReference>
<dbReference type="PANTHER" id="PTHR13268:SF0">
    <property type="entry name" value="BCAS3 MICROTUBULE ASSOCIATED CELL MIGRATION FACTOR"/>
    <property type="match status" value="1"/>
</dbReference>
<dbReference type="SUPFAM" id="SSF101908">
    <property type="entry name" value="Putative isomerase YbhE"/>
    <property type="match status" value="1"/>
</dbReference>
<feature type="region of interest" description="Disordered" evidence="1">
    <location>
        <begin position="59"/>
        <end position="119"/>
    </location>
</feature>
<dbReference type="GO" id="GO:0006914">
    <property type="term" value="P:autophagy"/>
    <property type="evidence" value="ECO:0007669"/>
    <property type="project" value="InterPro"/>
</dbReference>
<feature type="compositionally biased region" description="Low complexity" evidence="1">
    <location>
        <begin position="73"/>
        <end position="84"/>
    </location>
</feature>
<dbReference type="Pfam" id="PF21034">
    <property type="entry name" value="BCAS3_WD40"/>
    <property type="match status" value="1"/>
</dbReference>
<dbReference type="GO" id="GO:0042594">
    <property type="term" value="P:response to starvation"/>
    <property type="evidence" value="ECO:0007669"/>
    <property type="project" value="TreeGrafter"/>
</dbReference>
<dbReference type="Gene3D" id="2.130.10.10">
    <property type="entry name" value="YVTN repeat-like/Quinoprotein amine dehydrogenase"/>
    <property type="match status" value="1"/>
</dbReference>
<protein>
    <recommendedName>
        <fullName evidence="2">BCAS3 WD40 domain-containing protein</fullName>
    </recommendedName>
</protein>
<feature type="compositionally biased region" description="Polar residues" evidence="1">
    <location>
        <begin position="1"/>
        <end position="21"/>
    </location>
</feature>
<feature type="region of interest" description="Disordered" evidence="1">
    <location>
        <begin position="668"/>
        <end position="691"/>
    </location>
</feature>
<evidence type="ECO:0000256" key="1">
    <source>
        <dbReference type="SAM" id="MobiDB-lite"/>
    </source>
</evidence>
<feature type="region of interest" description="Disordered" evidence="1">
    <location>
        <begin position="999"/>
        <end position="1037"/>
    </location>
</feature>
<sequence length="1075" mass="115137">MMESLSRTVRSYVPSSISIPSGTPAPPRVSRPLSIGSFMSAGPASPSSPVMTATIMPNHRGSPSHDWRARNTSGGHQHSHGAAGLDEVFASDEESASAATTSPAHPFNMRSLPNASNTSYPSADTGDAILWSHWDQLREGSDTRRLLFLGYVAGLQVWDCSKLGSVVEILNLAGKDWGRVTFAGVLPSPPGKGDPYAKERPLLGLVTGSSEESMFSIYSMKTHRVIKTLGISDVHSFSSNERFTAICTTTPPSIHIINSTTLSPLHIISAATLLPFSHPVSPSATNNKSNTNNVPNVSTSISPLDTASLFAQQATQSTTPSPVYALSNRLIAFAAAPPCPSSSGGHTTQPLPRTRPPSGTFGVNVTQADLGNAALKVGGSVLSGMKVLGGIAYSAAKARVAPTSPIERLEEGKSGLSNMFFSKSAPAASGRRISVSGPGDSKTGLGQESPPEPVFLEGASPSKSGHYITVLDLASLLTHSKHAPAKPTVIAEFVASKRYPVSDIQFTADGNSLIVTPADGRLLRVFHLRPASPTTKLAAAAIKEAGVPAEPWHVYALRRGQTAAVVEGVEGSGDGRWIAVGSRKRTVHVFAVNPYGGKADHRSHLEGRVRNVHEIQPLSTQVAAIVRLRAHYTPSAEQRLVPLAFTFIQSSEASLPVNLLPPATYTHSAPTSVQSSPVMHAEPPSPHQLKRPTNYQDVLVFDAMDGSLSLRRFTVDSRTRDHLTLPASVGGTSISLPGASLSSRLGISPPSVGSKSSGLTQMMQAPSELSVSNSNILASWNLKRGHDWTEVHKELKVQPAISRRGLSAKSNLLAHAELSPAPKSNRLVPRPIYLSHQFFFQAFGEDYHALIRRFHLGIDGSKIDVRREVSVHAFSSGASENFVEEFSAPRDNMHTTSSSFDEPLASALSAGLDYANPFRTIPMLPNGAPKSFRNPVPIRNMTTGITDGMSESLGRIRREMHKVRSPVLGPRSDISGSVPLEFDEEDFLDRGENHLRVREDSFSRSNSRGDDSAASISTPSTSAAPLEDEVDNSWGWNAEDKQVVDEVEQFDDVVGFLDEEQPRAIVHKETKKGRR</sequence>
<gene>
    <name evidence="3" type="ORF">FIBSPDRAFT_909311</name>
</gene>
<evidence type="ECO:0000313" key="3">
    <source>
        <dbReference type="EMBL" id="KZP26129.1"/>
    </source>
</evidence>
<keyword evidence="4" id="KW-1185">Reference proteome</keyword>
<feature type="region of interest" description="Disordered" evidence="1">
    <location>
        <begin position="339"/>
        <end position="358"/>
    </location>
</feature>
<feature type="compositionally biased region" description="Polar residues" evidence="1">
    <location>
        <begin position="668"/>
        <end position="677"/>
    </location>
</feature>
<dbReference type="EMBL" id="KV417516">
    <property type="protein sequence ID" value="KZP26129.1"/>
    <property type="molecule type" value="Genomic_DNA"/>
</dbReference>
<dbReference type="AlphaFoldDB" id="A0A166PIG5"/>
<feature type="domain" description="BCAS3 WD40" evidence="2">
    <location>
        <begin position="489"/>
        <end position="612"/>
    </location>
</feature>
<proteinExistence type="predicted"/>
<evidence type="ECO:0000259" key="2">
    <source>
        <dbReference type="Pfam" id="PF21034"/>
    </source>
</evidence>
<feature type="compositionally biased region" description="Low complexity" evidence="1">
    <location>
        <begin position="1012"/>
        <end position="1025"/>
    </location>
</feature>
<feature type="region of interest" description="Disordered" evidence="1">
    <location>
        <begin position="1"/>
        <end position="33"/>
    </location>
</feature>
<dbReference type="InterPro" id="IPR045142">
    <property type="entry name" value="BCAS3-like"/>
</dbReference>
<dbReference type="Proteomes" id="UP000076532">
    <property type="component" value="Unassembled WGS sequence"/>
</dbReference>
<name>A0A166PIG5_9AGAM</name>
<feature type="compositionally biased region" description="Basic and acidic residues" evidence="1">
    <location>
        <begin position="999"/>
        <end position="1011"/>
    </location>
</feature>
<dbReference type="OrthoDB" id="25778at2759"/>